<dbReference type="NCBIfam" id="NF045560">
    <property type="entry name" value="aroma_sacti_dom"/>
    <property type="match status" value="1"/>
</dbReference>
<proteinExistence type="predicted"/>
<organism evidence="1 2">
    <name type="scientific">Nonomuraea soli</name>
    <dbReference type="NCBI Taxonomy" id="1032476"/>
    <lineage>
        <taxon>Bacteria</taxon>
        <taxon>Bacillati</taxon>
        <taxon>Actinomycetota</taxon>
        <taxon>Actinomycetes</taxon>
        <taxon>Streptosporangiales</taxon>
        <taxon>Streptosporangiaceae</taxon>
        <taxon>Nonomuraea</taxon>
    </lineage>
</organism>
<reference evidence="1 2" key="1">
    <citation type="submission" date="2020-07" db="EMBL/GenBank/DDBJ databases">
        <title>Genomic Encyclopedia of Type Strains, Phase IV (KMG-IV): sequencing the most valuable type-strain genomes for metagenomic binning, comparative biology and taxonomic classification.</title>
        <authorList>
            <person name="Goeker M."/>
        </authorList>
    </citation>
    <scope>NUCLEOTIDE SEQUENCE [LARGE SCALE GENOMIC DNA]</scope>
    <source>
        <strain evidence="1 2">DSM 45533</strain>
    </source>
</reference>
<dbReference type="RefSeq" id="WP_181611017.1">
    <property type="nucleotide sequence ID" value="NZ_BAABAM010000002.1"/>
</dbReference>
<dbReference type="AlphaFoldDB" id="A0A7W0CJI6"/>
<dbReference type="InterPro" id="IPR054632">
    <property type="entry name" value="Aroma_sacti_dom"/>
</dbReference>
<accession>A0A7W0CJI6</accession>
<evidence type="ECO:0000313" key="2">
    <source>
        <dbReference type="Proteomes" id="UP000530928"/>
    </source>
</evidence>
<comment type="caution">
    <text evidence="1">The sequence shown here is derived from an EMBL/GenBank/DDBJ whole genome shotgun (WGS) entry which is preliminary data.</text>
</comment>
<dbReference type="Proteomes" id="UP000530928">
    <property type="component" value="Unassembled WGS sequence"/>
</dbReference>
<keyword evidence="2" id="KW-1185">Reference proteome</keyword>
<sequence length="61" mass="6665">MPFDALTALREAGHPLEFLTDGQRAVFASLSEPEVEVLNSIKAKLEEADDTDVEGHEVKVV</sequence>
<name>A0A7W0CJI6_9ACTN</name>
<protein>
    <submittedName>
        <fullName evidence="1">Uncharacterized protein</fullName>
    </submittedName>
</protein>
<dbReference type="EMBL" id="JACDUR010000003">
    <property type="protein sequence ID" value="MBA2892321.1"/>
    <property type="molecule type" value="Genomic_DNA"/>
</dbReference>
<gene>
    <name evidence="1" type="ORF">HNR30_003662</name>
</gene>
<evidence type="ECO:0000313" key="1">
    <source>
        <dbReference type="EMBL" id="MBA2892321.1"/>
    </source>
</evidence>